<dbReference type="RefSeq" id="WP_306737099.1">
    <property type="nucleotide sequence ID" value="NZ_JANHAX010000006.1"/>
</dbReference>
<dbReference type="InterPro" id="IPR020904">
    <property type="entry name" value="Sc_DH/Rdtase_CS"/>
</dbReference>
<evidence type="ECO:0000313" key="4">
    <source>
        <dbReference type="Proteomes" id="UP001226762"/>
    </source>
</evidence>
<accession>A0AAE3WFJ3</accession>
<dbReference type="EMBL" id="JANHAX010000006">
    <property type="protein sequence ID" value="MDQ2091797.1"/>
    <property type="molecule type" value="Genomic_DNA"/>
</dbReference>
<reference evidence="3" key="2">
    <citation type="submission" date="2023-02" db="EMBL/GenBank/DDBJ databases">
        <title>'Rhodoalgimonas zhirmunskyi' gen. nov., isolated from a red alga.</title>
        <authorList>
            <person name="Nedashkovskaya O.I."/>
            <person name="Otstavnykh N.Y."/>
            <person name="Bystritskaya E.P."/>
            <person name="Balabanova L.A."/>
            <person name="Isaeva M.P."/>
        </authorList>
    </citation>
    <scope>NUCLEOTIDE SEQUENCE</scope>
    <source>
        <strain evidence="3">KCTC 52189</strain>
    </source>
</reference>
<dbReference type="Pfam" id="PF13561">
    <property type="entry name" value="adh_short_C2"/>
    <property type="match status" value="1"/>
</dbReference>
<comment type="caution">
    <text evidence="3">The sequence shown here is derived from an EMBL/GenBank/DDBJ whole genome shotgun (WGS) entry which is preliminary data.</text>
</comment>
<gene>
    <name evidence="3" type="ORF">NO357_17990</name>
</gene>
<reference evidence="3" key="1">
    <citation type="submission" date="2022-07" db="EMBL/GenBank/DDBJ databases">
        <authorList>
            <person name="Otstavnykh N."/>
            <person name="Isaeva M."/>
            <person name="Bystritskaya E."/>
        </authorList>
    </citation>
    <scope>NUCLEOTIDE SEQUENCE</scope>
    <source>
        <strain evidence="3">KCTC 52189</strain>
    </source>
</reference>
<dbReference type="Proteomes" id="UP001226762">
    <property type="component" value="Unassembled WGS sequence"/>
</dbReference>
<dbReference type="InterPro" id="IPR002347">
    <property type="entry name" value="SDR_fam"/>
</dbReference>
<comment type="similarity">
    <text evidence="1">Belongs to the short-chain dehydrogenases/reductases (SDR) family.</text>
</comment>
<organism evidence="3 4">
    <name type="scientific">Marimonas arenosa</name>
    <dbReference type="NCBI Taxonomy" id="1795305"/>
    <lineage>
        <taxon>Bacteria</taxon>
        <taxon>Pseudomonadati</taxon>
        <taxon>Pseudomonadota</taxon>
        <taxon>Alphaproteobacteria</taxon>
        <taxon>Rhodobacterales</taxon>
        <taxon>Paracoccaceae</taxon>
        <taxon>Marimonas</taxon>
    </lineage>
</organism>
<evidence type="ECO:0000313" key="3">
    <source>
        <dbReference type="EMBL" id="MDQ2091797.1"/>
    </source>
</evidence>
<dbReference type="NCBIfam" id="NF005559">
    <property type="entry name" value="PRK07231.1"/>
    <property type="match status" value="1"/>
</dbReference>
<proteinExistence type="inferred from homology"/>
<dbReference type="GO" id="GO:0016616">
    <property type="term" value="F:oxidoreductase activity, acting on the CH-OH group of donors, NAD or NADP as acceptor"/>
    <property type="evidence" value="ECO:0007669"/>
    <property type="project" value="UniProtKB-ARBA"/>
</dbReference>
<dbReference type="SMART" id="SM00822">
    <property type="entry name" value="PKS_KR"/>
    <property type="match status" value="1"/>
</dbReference>
<evidence type="ECO:0000259" key="2">
    <source>
        <dbReference type="SMART" id="SM00822"/>
    </source>
</evidence>
<protein>
    <submittedName>
        <fullName evidence="3">3-oxoacyl-ACP reductase FabG</fullName>
    </submittedName>
</protein>
<dbReference type="GO" id="GO:0030497">
    <property type="term" value="P:fatty acid elongation"/>
    <property type="evidence" value="ECO:0007669"/>
    <property type="project" value="TreeGrafter"/>
</dbReference>
<dbReference type="Gene3D" id="3.40.50.720">
    <property type="entry name" value="NAD(P)-binding Rossmann-like Domain"/>
    <property type="match status" value="1"/>
</dbReference>
<dbReference type="PANTHER" id="PTHR42760:SF40">
    <property type="entry name" value="3-OXOACYL-[ACYL-CARRIER-PROTEIN] REDUCTASE, CHLOROPLASTIC"/>
    <property type="match status" value="1"/>
</dbReference>
<dbReference type="SUPFAM" id="SSF51735">
    <property type="entry name" value="NAD(P)-binding Rossmann-fold domains"/>
    <property type="match status" value="1"/>
</dbReference>
<keyword evidence="4" id="KW-1185">Reference proteome</keyword>
<name>A0AAE3WFJ3_9RHOB</name>
<evidence type="ECO:0000256" key="1">
    <source>
        <dbReference type="ARBA" id="ARBA00006484"/>
    </source>
</evidence>
<dbReference type="PRINTS" id="PR00080">
    <property type="entry name" value="SDRFAMILY"/>
</dbReference>
<sequence length="243" mass="25365">MILSGKSALVTGGSRGIGRAIALALADAGAKVAICHPGDPQVGQTLTDLQVRTEALAIEADVSNEAQVVAMFDQVAETFGALEILINNAGILMESPLSETRCEDFDRVIAVNLRGAFLASREFVRRRATGRIVNIASDLGYLGRENMVAYTASKGGIIAMTRSLARELAPGVLVNAIAPGSIETDMTSPHSMSPEQLAKDMDTPLARFGQPEDIAAMAVFLCGPEAGFITGQCLGVNGGSVMT</sequence>
<dbReference type="PRINTS" id="PR00081">
    <property type="entry name" value="GDHRDH"/>
</dbReference>
<dbReference type="InterPro" id="IPR057326">
    <property type="entry name" value="KR_dom"/>
</dbReference>
<dbReference type="FunFam" id="3.40.50.720:FF:000084">
    <property type="entry name" value="Short-chain dehydrogenase reductase"/>
    <property type="match status" value="1"/>
</dbReference>
<dbReference type="PANTHER" id="PTHR42760">
    <property type="entry name" value="SHORT-CHAIN DEHYDROGENASES/REDUCTASES FAMILY MEMBER"/>
    <property type="match status" value="1"/>
</dbReference>
<feature type="domain" description="Ketoreductase" evidence="2">
    <location>
        <begin position="6"/>
        <end position="180"/>
    </location>
</feature>
<dbReference type="InterPro" id="IPR036291">
    <property type="entry name" value="NAD(P)-bd_dom_sf"/>
</dbReference>
<dbReference type="PROSITE" id="PS00061">
    <property type="entry name" value="ADH_SHORT"/>
    <property type="match status" value="1"/>
</dbReference>
<dbReference type="AlphaFoldDB" id="A0AAE3WFJ3"/>